<dbReference type="Pfam" id="PF00753">
    <property type="entry name" value="Lactamase_B"/>
    <property type="match status" value="1"/>
</dbReference>
<evidence type="ECO:0000256" key="3">
    <source>
        <dbReference type="ARBA" id="ARBA00022801"/>
    </source>
</evidence>
<comment type="similarity">
    <text evidence="1">Belongs to the metallo-beta-lactamase superfamily.</text>
</comment>
<evidence type="ECO:0000313" key="7">
    <source>
        <dbReference type="Proteomes" id="UP000289411"/>
    </source>
</evidence>
<proteinExistence type="inferred from homology"/>
<dbReference type="RefSeq" id="WP_129221915.1">
    <property type="nucleotide sequence ID" value="NZ_QYBC01000031.1"/>
</dbReference>
<keyword evidence="3 6" id="KW-0378">Hydrolase</keyword>
<dbReference type="GO" id="GO:0016787">
    <property type="term" value="F:hydrolase activity"/>
    <property type="evidence" value="ECO:0007669"/>
    <property type="project" value="UniProtKB-KW"/>
</dbReference>
<dbReference type="AlphaFoldDB" id="A0A4Q2R566"/>
<dbReference type="OrthoDB" id="9773738at2"/>
<dbReference type="Proteomes" id="UP000289411">
    <property type="component" value="Unassembled WGS sequence"/>
</dbReference>
<feature type="domain" description="Metallo-beta-lactamase" evidence="5">
    <location>
        <begin position="59"/>
        <end position="267"/>
    </location>
</feature>
<evidence type="ECO:0000256" key="2">
    <source>
        <dbReference type="ARBA" id="ARBA00022723"/>
    </source>
</evidence>
<evidence type="ECO:0000313" key="6">
    <source>
        <dbReference type="EMBL" id="RYB01675.1"/>
    </source>
</evidence>
<dbReference type="InterPro" id="IPR036866">
    <property type="entry name" value="RibonucZ/Hydroxyglut_hydro"/>
</dbReference>
<dbReference type="InterPro" id="IPR051013">
    <property type="entry name" value="MBL_superfamily_lactonases"/>
</dbReference>
<reference evidence="6 7" key="2">
    <citation type="submission" date="2019-02" db="EMBL/GenBank/DDBJ databases">
        <title>'Lichenibacterium ramalinii' gen. nov. sp. nov., 'Lichenibacterium minor' gen. nov. sp. nov.</title>
        <authorList>
            <person name="Pankratov T."/>
        </authorList>
    </citation>
    <scope>NUCLEOTIDE SEQUENCE [LARGE SCALE GENOMIC DNA]</scope>
    <source>
        <strain evidence="6 7">RmlP001</strain>
    </source>
</reference>
<dbReference type="GO" id="GO:0046872">
    <property type="term" value="F:metal ion binding"/>
    <property type="evidence" value="ECO:0007669"/>
    <property type="project" value="UniProtKB-KW"/>
</dbReference>
<dbReference type="SMART" id="SM00849">
    <property type="entry name" value="Lactamase_B"/>
    <property type="match status" value="1"/>
</dbReference>
<reference evidence="6 7" key="1">
    <citation type="submission" date="2018-09" db="EMBL/GenBank/DDBJ databases">
        <authorList>
            <person name="Grouzdev D.S."/>
            <person name="Krutkina M.S."/>
        </authorList>
    </citation>
    <scope>NUCLEOTIDE SEQUENCE [LARGE SCALE GENOMIC DNA]</scope>
    <source>
        <strain evidence="6 7">RmlP001</strain>
    </source>
</reference>
<evidence type="ECO:0000256" key="4">
    <source>
        <dbReference type="ARBA" id="ARBA00022833"/>
    </source>
</evidence>
<dbReference type="PANTHER" id="PTHR42978">
    <property type="entry name" value="QUORUM-QUENCHING LACTONASE YTNP-RELATED-RELATED"/>
    <property type="match status" value="1"/>
</dbReference>
<organism evidence="6 7">
    <name type="scientific">Lichenibacterium ramalinae</name>
    <dbReference type="NCBI Taxonomy" id="2316527"/>
    <lineage>
        <taxon>Bacteria</taxon>
        <taxon>Pseudomonadati</taxon>
        <taxon>Pseudomonadota</taxon>
        <taxon>Alphaproteobacteria</taxon>
        <taxon>Hyphomicrobiales</taxon>
        <taxon>Lichenihabitantaceae</taxon>
        <taxon>Lichenibacterium</taxon>
    </lineage>
</organism>
<keyword evidence="4" id="KW-0862">Zinc</keyword>
<sequence length="291" mass="31231">MMDLPRAASRDVGAIRVTTVADGVRRFPLPDGLVVNVDRRAVLAALEASGLPPGQMEMYDNPVVIDTAGGRVLIDTGFGEACGQAKGATSGLLLRSLAVAGIDPESIDVVVISHFHVDHVSGLIAADGTPAFPRARVLVPAPEWAFWMDDARMAAAQGRVADLFALNRRIFARLGERVSRFAWADELLPGLTAIGTPGHTPGHTSFLVRSGGRSMLVQSDVTNTPTLFVVHPDWQIFLDMDGVEAAAQRHRIYDLAASEDMLVQGFHFPFPSRGTIVKVGSGYRLVAQDEL</sequence>
<keyword evidence="7" id="KW-1185">Reference proteome</keyword>
<gene>
    <name evidence="6" type="ORF">D3272_24760</name>
</gene>
<evidence type="ECO:0000259" key="5">
    <source>
        <dbReference type="SMART" id="SM00849"/>
    </source>
</evidence>
<accession>A0A4Q2R566</accession>
<protein>
    <submittedName>
        <fullName evidence="6">MBL fold metallo-hydrolase</fullName>
    </submittedName>
</protein>
<keyword evidence="2" id="KW-0479">Metal-binding</keyword>
<dbReference type="PANTHER" id="PTHR42978:SF6">
    <property type="entry name" value="QUORUM-QUENCHING LACTONASE YTNP-RELATED"/>
    <property type="match status" value="1"/>
</dbReference>
<comment type="caution">
    <text evidence="6">The sequence shown here is derived from an EMBL/GenBank/DDBJ whole genome shotgun (WGS) entry which is preliminary data.</text>
</comment>
<evidence type="ECO:0000256" key="1">
    <source>
        <dbReference type="ARBA" id="ARBA00007749"/>
    </source>
</evidence>
<dbReference type="EMBL" id="QYBC01000031">
    <property type="protein sequence ID" value="RYB01675.1"/>
    <property type="molecule type" value="Genomic_DNA"/>
</dbReference>
<dbReference type="SUPFAM" id="SSF56281">
    <property type="entry name" value="Metallo-hydrolase/oxidoreductase"/>
    <property type="match status" value="1"/>
</dbReference>
<name>A0A4Q2R566_9HYPH</name>
<dbReference type="CDD" id="cd07720">
    <property type="entry name" value="OPHC2-like_MBL-fold"/>
    <property type="match status" value="1"/>
</dbReference>
<dbReference type="Gene3D" id="3.60.15.10">
    <property type="entry name" value="Ribonuclease Z/Hydroxyacylglutathione hydrolase-like"/>
    <property type="match status" value="1"/>
</dbReference>
<dbReference type="InterPro" id="IPR001279">
    <property type="entry name" value="Metallo-B-lactamas"/>
</dbReference>